<dbReference type="PANTHER" id="PTHR28048:SF1">
    <property type="entry name" value="ACR195WP"/>
    <property type="match status" value="1"/>
</dbReference>
<evidence type="ECO:0000313" key="2">
    <source>
        <dbReference type="Proteomes" id="UP000094236"/>
    </source>
</evidence>
<dbReference type="InterPro" id="IPR053092">
    <property type="entry name" value="Mitochondrial_unc_protein"/>
</dbReference>
<evidence type="ECO:0008006" key="3">
    <source>
        <dbReference type="Google" id="ProtNLM"/>
    </source>
</evidence>
<keyword evidence="2" id="KW-1185">Reference proteome</keyword>
<dbReference type="GO" id="GO:0006457">
    <property type="term" value="P:protein folding"/>
    <property type="evidence" value="ECO:0007669"/>
    <property type="project" value="EnsemblFungi"/>
</dbReference>
<dbReference type="GO" id="GO:0005743">
    <property type="term" value="C:mitochondrial inner membrane"/>
    <property type="evidence" value="ECO:0007669"/>
    <property type="project" value="EnsemblFungi"/>
</dbReference>
<proteinExistence type="predicted"/>
<dbReference type="Proteomes" id="UP000094236">
    <property type="component" value="Unassembled WGS sequence"/>
</dbReference>
<organism evidence="1 2">
    <name type="scientific">Pachysolen tannophilus NRRL Y-2460</name>
    <dbReference type="NCBI Taxonomy" id="669874"/>
    <lineage>
        <taxon>Eukaryota</taxon>
        <taxon>Fungi</taxon>
        <taxon>Dikarya</taxon>
        <taxon>Ascomycota</taxon>
        <taxon>Saccharomycotina</taxon>
        <taxon>Pichiomycetes</taxon>
        <taxon>Pachysolenaceae</taxon>
        <taxon>Pachysolen</taxon>
    </lineage>
</organism>
<dbReference type="EMBL" id="KV454011">
    <property type="protein sequence ID" value="ODV97520.1"/>
    <property type="molecule type" value="Genomic_DNA"/>
</dbReference>
<dbReference type="GO" id="GO:0051131">
    <property type="term" value="P:chaperone-mediated protein complex assembly"/>
    <property type="evidence" value="ECO:0007669"/>
    <property type="project" value="EnsemblFungi"/>
</dbReference>
<sequence>MSNIIDIFVPPKPRDLSEDETADCVPCQMMAFLFGVGGGLYFSSGRVFKGEKIGDNPMWWKYTVRTGGLAMIAYGAYRGGQGWLWDKDRVYKRLQ</sequence>
<dbReference type="AlphaFoldDB" id="A0A1E4U0K1"/>
<evidence type="ECO:0000313" key="1">
    <source>
        <dbReference type="EMBL" id="ODV97520.1"/>
    </source>
</evidence>
<dbReference type="GO" id="GO:0015035">
    <property type="term" value="F:protein-disulfide reductase activity"/>
    <property type="evidence" value="ECO:0007669"/>
    <property type="project" value="EnsemblFungi"/>
</dbReference>
<name>A0A1E4U0K1_PACTA</name>
<gene>
    <name evidence="1" type="ORF">PACTADRAFT_38449</name>
</gene>
<accession>A0A1E4U0K1</accession>
<reference evidence="2" key="1">
    <citation type="submission" date="2016-05" db="EMBL/GenBank/DDBJ databases">
        <title>Comparative genomics of biotechnologically important yeasts.</title>
        <authorList>
            <consortium name="DOE Joint Genome Institute"/>
            <person name="Riley R."/>
            <person name="Haridas S."/>
            <person name="Wolfe K.H."/>
            <person name="Lopes M.R."/>
            <person name="Hittinger C.T."/>
            <person name="Goker M."/>
            <person name="Salamov A."/>
            <person name="Wisecaver J."/>
            <person name="Long T.M."/>
            <person name="Aerts A.L."/>
            <person name="Barry K."/>
            <person name="Choi C."/>
            <person name="Clum A."/>
            <person name="Coughlan A.Y."/>
            <person name="Deshpande S."/>
            <person name="Douglass A.P."/>
            <person name="Hanson S.J."/>
            <person name="Klenk H.-P."/>
            <person name="Labutti K."/>
            <person name="Lapidus A."/>
            <person name="Lindquist E."/>
            <person name="Lipzen A."/>
            <person name="Meier-Kolthoff J.P."/>
            <person name="Ohm R.A."/>
            <person name="Otillar R.P."/>
            <person name="Pangilinan J."/>
            <person name="Peng Y."/>
            <person name="Rokas A."/>
            <person name="Rosa C.A."/>
            <person name="Scheuner C."/>
            <person name="Sibirny A.A."/>
            <person name="Slot J.C."/>
            <person name="Stielow J.B."/>
            <person name="Sun H."/>
            <person name="Kurtzman C.P."/>
            <person name="Blackwell M."/>
            <person name="Grigoriev I.V."/>
            <person name="Jeffries T.W."/>
        </authorList>
    </citation>
    <scope>NUCLEOTIDE SEQUENCE [LARGE SCALE GENOMIC DNA]</scope>
    <source>
        <strain evidence="2">NRRL Y-2460</strain>
    </source>
</reference>
<protein>
    <recommendedName>
        <fullName evidence="3">DUF4536 domain-containing protein</fullName>
    </recommendedName>
</protein>
<dbReference type="PANTHER" id="PTHR28048">
    <property type="entry name" value="ACR195WP"/>
    <property type="match status" value="1"/>
</dbReference>
<dbReference type="GO" id="GO:0005777">
    <property type="term" value="C:peroxisome"/>
    <property type="evidence" value="ECO:0007669"/>
    <property type="project" value="EnsemblFungi"/>
</dbReference>
<dbReference type="OrthoDB" id="4083608at2759"/>